<name>A0A411HK79_9GAMM</name>
<comment type="catalytic activity">
    <reaction evidence="1 9 10">
        <text>[protein]-peptidylproline (omega=180) = [protein]-peptidylproline (omega=0)</text>
        <dbReference type="Rhea" id="RHEA:16237"/>
        <dbReference type="Rhea" id="RHEA-COMP:10747"/>
        <dbReference type="Rhea" id="RHEA-COMP:10748"/>
        <dbReference type="ChEBI" id="CHEBI:83833"/>
        <dbReference type="ChEBI" id="CHEBI:83834"/>
        <dbReference type="EC" id="5.2.1.8"/>
    </reaction>
</comment>
<evidence type="ECO:0000313" key="13">
    <source>
        <dbReference type="Proteomes" id="UP000291562"/>
    </source>
</evidence>
<dbReference type="EMBL" id="CP035704">
    <property type="protein sequence ID" value="QBB70787.1"/>
    <property type="molecule type" value="Genomic_DNA"/>
</dbReference>
<dbReference type="PANTHER" id="PTHR47861">
    <property type="entry name" value="FKBP-TYPE PEPTIDYL-PROLYL CIS-TRANS ISOMERASE SLYD"/>
    <property type="match status" value="1"/>
</dbReference>
<dbReference type="GO" id="GO:0042026">
    <property type="term" value="P:protein refolding"/>
    <property type="evidence" value="ECO:0007669"/>
    <property type="project" value="UniProtKB-ARBA"/>
</dbReference>
<dbReference type="Proteomes" id="UP000291562">
    <property type="component" value="Chromosome"/>
</dbReference>
<proteinExistence type="inferred from homology"/>
<dbReference type="AlphaFoldDB" id="A0A411HK79"/>
<comment type="similarity">
    <text evidence="3 10">Belongs to the FKBP-type PPIase family.</text>
</comment>
<dbReference type="GO" id="GO:0005737">
    <property type="term" value="C:cytoplasm"/>
    <property type="evidence" value="ECO:0007669"/>
    <property type="project" value="UniProtKB-SubCell"/>
</dbReference>
<evidence type="ECO:0000259" key="11">
    <source>
        <dbReference type="PROSITE" id="PS50059"/>
    </source>
</evidence>
<evidence type="ECO:0000256" key="6">
    <source>
        <dbReference type="ARBA" id="ARBA00023186"/>
    </source>
</evidence>
<protein>
    <recommendedName>
        <fullName evidence="10">Peptidyl-prolyl cis-trans isomerase</fullName>
        <ecNumber evidence="10">5.2.1.8</ecNumber>
    </recommendedName>
</protein>
<dbReference type="KEGG" id="xbc:ELE36_10710"/>
<dbReference type="EC" id="5.2.1.8" evidence="10"/>
<dbReference type="InterPro" id="IPR046357">
    <property type="entry name" value="PPIase_dom_sf"/>
</dbReference>
<sequence length="160" mass="16938">MQIADRCVASFHYTLTNGHGDVLDSSVGREPLTYLQGKGNIVAGLEKAMAGKSAGDKFEVDVSPEEGYGARQQGMIQVVPRSAFQGIDTLEPGMQFQSQGSHGPMSVVVTAIEGDEVTVDGNHPLAGETLHFAIEVTDVREASVEEVLHGHVHGAGGHHH</sequence>
<keyword evidence="5 9" id="KW-0697">Rotamase</keyword>
<feature type="domain" description="PPIase FKBP-type" evidence="11">
    <location>
        <begin position="4"/>
        <end position="83"/>
    </location>
</feature>
<evidence type="ECO:0000256" key="1">
    <source>
        <dbReference type="ARBA" id="ARBA00000971"/>
    </source>
</evidence>
<keyword evidence="7 9" id="KW-0413">Isomerase</keyword>
<dbReference type="Pfam" id="PF00254">
    <property type="entry name" value="FKBP_C"/>
    <property type="match status" value="1"/>
</dbReference>
<gene>
    <name evidence="12" type="ORF">ELE36_10710</name>
</gene>
<evidence type="ECO:0000256" key="10">
    <source>
        <dbReference type="RuleBase" id="RU003915"/>
    </source>
</evidence>
<dbReference type="OrthoDB" id="9808891at2"/>
<comment type="function">
    <text evidence="8">Also involved in hydrogenase metallocenter assembly, probably by participating in the nickel insertion step. This function in hydrogenase biosynthesis requires chaperone activity and the presence of the metal-binding domain, but not PPIase activity.</text>
</comment>
<dbReference type="InterPro" id="IPR001179">
    <property type="entry name" value="PPIase_FKBP_dom"/>
</dbReference>
<evidence type="ECO:0000256" key="3">
    <source>
        <dbReference type="ARBA" id="ARBA00006577"/>
    </source>
</evidence>
<dbReference type="PROSITE" id="PS50059">
    <property type="entry name" value="FKBP_PPIASE"/>
    <property type="match status" value="1"/>
</dbReference>
<evidence type="ECO:0000256" key="5">
    <source>
        <dbReference type="ARBA" id="ARBA00023110"/>
    </source>
</evidence>
<evidence type="ECO:0000256" key="4">
    <source>
        <dbReference type="ARBA" id="ARBA00022490"/>
    </source>
</evidence>
<evidence type="ECO:0000256" key="7">
    <source>
        <dbReference type="ARBA" id="ARBA00023235"/>
    </source>
</evidence>
<keyword evidence="6" id="KW-0143">Chaperone</keyword>
<evidence type="ECO:0000256" key="2">
    <source>
        <dbReference type="ARBA" id="ARBA00004496"/>
    </source>
</evidence>
<keyword evidence="4" id="KW-0963">Cytoplasm</keyword>
<accession>A0A411HK79</accession>
<evidence type="ECO:0000256" key="9">
    <source>
        <dbReference type="PROSITE-ProRule" id="PRU00277"/>
    </source>
</evidence>
<comment type="subcellular location">
    <subcellularLocation>
        <location evidence="2">Cytoplasm</location>
    </subcellularLocation>
</comment>
<evidence type="ECO:0000313" key="12">
    <source>
        <dbReference type="EMBL" id="QBB70787.1"/>
    </source>
</evidence>
<dbReference type="SUPFAM" id="SSF54534">
    <property type="entry name" value="FKBP-like"/>
    <property type="match status" value="1"/>
</dbReference>
<evidence type="ECO:0000256" key="8">
    <source>
        <dbReference type="ARBA" id="ARBA00037071"/>
    </source>
</evidence>
<dbReference type="RefSeq" id="WP_129833156.1">
    <property type="nucleotide sequence ID" value="NZ_CP035704.1"/>
</dbReference>
<dbReference type="GO" id="GO:0003755">
    <property type="term" value="F:peptidyl-prolyl cis-trans isomerase activity"/>
    <property type="evidence" value="ECO:0007669"/>
    <property type="project" value="UniProtKB-UniRule"/>
</dbReference>
<keyword evidence="13" id="KW-1185">Reference proteome</keyword>
<organism evidence="12 13">
    <name type="scientific">Pseudolysobacter antarcticus</name>
    <dbReference type="NCBI Taxonomy" id="2511995"/>
    <lineage>
        <taxon>Bacteria</taxon>
        <taxon>Pseudomonadati</taxon>
        <taxon>Pseudomonadota</taxon>
        <taxon>Gammaproteobacteria</taxon>
        <taxon>Lysobacterales</taxon>
        <taxon>Rhodanobacteraceae</taxon>
        <taxon>Pseudolysobacter</taxon>
    </lineage>
</organism>
<dbReference type="PANTHER" id="PTHR47861:SF3">
    <property type="entry name" value="FKBP-TYPE PEPTIDYL-PROLYL CIS-TRANS ISOMERASE SLYD"/>
    <property type="match status" value="1"/>
</dbReference>
<reference evidence="12 13" key="1">
    <citation type="submission" date="2019-01" db="EMBL/GenBank/DDBJ databases">
        <title>Pseudolysobacter antarctica gen. nov., sp. nov., isolated from Fildes Peninsula, Antarctica.</title>
        <authorList>
            <person name="Wei Z."/>
            <person name="Peng F."/>
        </authorList>
    </citation>
    <scope>NUCLEOTIDE SEQUENCE [LARGE SCALE GENOMIC DNA]</scope>
    <source>
        <strain evidence="12 13">AQ6-296</strain>
    </source>
</reference>
<dbReference type="Gene3D" id="3.10.50.40">
    <property type="match status" value="1"/>
</dbReference>